<protein>
    <recommendedName>
        <fullName evidence="5">Secreted protein</fullName>
    </recommendedName>
</protein>
<comment type="caution">
    <text evidence="3">The sequence shown here is derived from an EMBL/GenBank/DDBJ whole genome shotgun (WGS) entry which is preliminary data.</text>
</comment>
<feature type="compositionally biased region" description="Low complexity" evidence="1">
    <location>
        <begin position="25"/>
        <end position="40"/>
    </location>
</feature>
<feature type="signal peptide" evidence="2">
    <location>
        <begin position="1"/>
        <end position="26"/>
    </location>
</feature>
<evidence type="ECO:0000313" key="3">
    <source>
        <dbReference type="EMBL" id="GHB66640.1"/>
    </source>
</evidence>
<reference evidence="4" key="1">
    <citation type="journal article" date="2019" name="Int. J. Syst. Evol. Microbiol.">
        <title>The Global Catalogue of Microorganisms (GCM) 10K type strain sequencing project: providing services to taxonomists for standard genome sequencing and annotation.</title>
        <authorList>
            <consortium name="The Broad Institute Genomics Platform"/>
            <consortium name="The Broad Institute Genome Sequencing Center for Infectious Disease"/>
            <person name="Wu L."/>
            <person name="Ma J."/>
        </authorList>
    </citation>
    <scope>NUCLEOTIDE SEQUENCE [LARGE SCALE GENOMIC DNA]</scope>
    <source>
        <strain evidence="4">JCM 4738</strain>
    </source>
</reference>
<evidence type="ECO:0000256" key="1">
    <source>
        <dbReference type="SAM" id="MobiDB-lite"/>
    </source>
</evidence>
<dbReference type="EMBL" id="BMVP01000007">
    <property type="protein sequence ID" value="GHB66640.1"/>
    <property type="molecule type" value="Genomic_DNA"/>
</dbReference>
<sequence>MPAKALTVACVLLLCVFGAGPAAATAAESRPATTAPAEPSDGSSDPAPDVEARPALRTFTRDTPEVRRPPVAVFHVKRDAHPIHTAPDGAVAAGSSRQAVRSVVLRC</sequence>
<dbReference type="Proteomes" id="UP000642673">
    <property type="component" value="Unassembled WGS sequence"/>
</dbReference>
<organism evidence="3 4">
    <name type="scientific">Streptomyces cirratus</name>
    <dbReference type="NCBI Taxonomy" id="68187"/>
    <lineage>
        <taxon>Bacteria</taxon>
        <taxon>Bacillati</taxon>
        <taxon>Actinomycetota</taxon>
        <taxon>Actinomycetes</taxon>
        <taxon>Kitasatosporales</taxon>
        <taxon>Streptomycetaceae</taxon>
        <taxon>Streptomyces</taxon>
    </lineage>
</organism>
<evidence type="ECO:0000256" key="2">
    <source>
        <dbReference type="SAM" id="SignalP"/>
    </source>
</evidence>
<keyword evidence="2" id="KW-0732">Signal</keyword>
<keyword evidence="4" id="KW-1185">Reference proteome</keyword>
<proteinExistence type="predicted"/>
<evidence type="ECO:0008006" key="5">
    <source>
        <dbReference type="Google" id="ProtNLM"/>
    </source>
</evidence>
<feature type="compositionally biased region" description="Basic and acidic residues" evidence="1">
    <location>
        <begin position="50"/>
        <end position="68"/>
    </location>
</feature>
<accession>A0ABQ3EVU7</accession>
<evidence type="ECO:0000313" key="4">
    <source>
        <dbReference type="Proteomes" id="UP000642673"/>
    </source>
</evidence>
<feature type="region of interest" description="Disordered" evidence="1">
    <location>
        <begin position="25"/>
        <end position="69"/>
    </location>
</feature>
<gene>
    <name evidence="3" type="ORF">GCM10010347_41050</name>
</gene>
<feature type="chain" id="PRO_5045437512" description="Secreted protein" evidence="2">
    <location>
        <begin position="27"/>
        <end position="107"/>
    </location>
</feature>
<name>A0ABQ3EVU7_9ACTN</name>